<accession>A0A1S3HEI0</accession>
<dbReference type="OrthoDB" id="206950at2759"/>
<dbReference type="InParanoid" id="A0A1S3HEI0"/>
<dbReference type="KEGG" id="lak:106153888"/>
<dbReference type="GO" id="GO:0035721">
    <property type="term" value="P:intraciliary retrograde transport"/>
    <property type="evidence" value="ECO:0007669"/>
    <property type="project" value="TreeGrafter"/>
</dbReference>
<comment type="similarity">
    <text evidence="1">Belongs to the IFT43 family.</text>
</comment>
<dbReference type="InterPro" id="IPR029302">
    <property type="entry name" value="IFT43"/>
</dbReference>
<dbReference type="AlphaFoldDB" id="A0A1S3HEI0"/>
<dbReference type="RefSeq" id="XP_013383474.1">
    <property type="nucleotide sequence ID" value="XM_013528020.1"/>
</dbReference>
<evidence type="ECO:0000313" key="3">
    <source>
        <dbReference type="Proteomes" id="UP000085678"/>
    </source>
</evidence>
<dbReference type="Proteomes" id="UP000085678">
    <property type="component" value="Unplaced"/>
</dbReference>
<dbReference type="Pfam" id="PF15305">
    <property type="entry name" value="IFT43"/>
    <property type="match status" value="1"/>
</dbReference>
<evidence type="ECO:0000313" key="4">
    <source>
        <dbReference type="RefSeq" id="XP_013383474.1"/>
    </source>
</evidence>
<dbReference type="GO" id="GO:0005929">
    <property type="term" value="C:cilium"/>
    <property type="evidence" value="ECO:0007669"/>
    <property type="project" value="TreeGrafter"/>
</dbReference>
<organism evidence="3 4">
    <name type="scientific">Lingula anatina</name>
    <name type="common">Brachiopod</name>
    <name type="synonym">Lingula unguis</name>
    <dbReference type="NCBI Taxonomy" id="7574"/>
    <lineage>
        <taxon>Eukaryota</taxon>
        <taxon>Metazoa</taxon>
        <taxon>Spiralia</taxon>
        <taxon>Lophotrochozoa</taxon>
        <taxon>Brachiopoda</taxon>
        <taxon>Linguliformea</taxon>
        <taxon>Lingulata</taxon>
        <taxon>Lingulida</taxon>
        <taxon>Linguloidea</taxon>
        <taxon>Lingulidae</taxon>
        <taxon>Lingula</taxon>
    </lineage>
</organism>
<name>A0A1S3HEI0_LINAN</name>
<gene>
    <name evidence="4" type="primary">LOC106153888</name>
</gene>
<dbReference type="PANTHER" id="PTHR33724:SF1">
    <property type="entry name" value="INTRAFLAGELLAR TRANSPORT PROTEIN 43 HOMOLOG"/>
    <property type="match status" value="1"/>
</dbReference>
<keyword evidence="2" id="KW-0970">Cilium biogenesis/degradation</keyword>
<dbReference type="GeneID" id="106153888"/>
<keyword evidence="3" id="KW-1185">Reference proteome</keyword>
<dbReference type="GO" id="GO:0030991">
    <property type="term" value="C:intraciliary transport particle A"/>
    <property type="evidence" value="ECO:0007669"/>
    <property type="project" value="InterPro"/>
</dbReference>
<protein>
    <submittedName>
        <fullName evidence="4">Intraflagellar transport protein 43 homolog</fullName>
    </submittedName>
</protein>
<evidence type="ECO:0000256" key="1">
    <source>
        <dbReference type="ARBA" id="ARBA00007563"/>
    </source>
</evidence>
<dbReference type="PANTHER" id="PTHR33724">
    <property type="entry name" value="INTRAFLAGELLAR TRANSPORT PROTEIN 43 HOMOLOG"/>
    <property type="match status" value="1"/>
</dbReference>
<proteinExistence type="inferred from homology"/>
<sequence length="151" mass="16961">MKLRGFFFGKGGGGVAGERYLQVQGLCGAPSLSASTLEQFPHENILKERNTGSKADQDQLVRKFKVLICKSKVNRVATYRELDNDLLRHAAFQTLDNEIDLKLLTKVLSAESEVIEEDKPWDWDQLFTEVSSELINEWEASEVKDSDPTAA</sequence>
<reference evidence="4" key="1">
    <citation type="submission" date="2025-08" db="UniProtKB">
        <authorList>
            <consortium name="RefSeq"/>
        </authorList>
    </citation>
    <scope>IDENTIFICATION</scope>
    <source>
        <tissue evidence="4">Gonads</tissue>
    </source>
</reference>
<evidence type="ECO:0000256" key="2">
    <source>
        <dbReference type="ARBA" id="ARBA00022794"/>
    </source>
</evidence>
<dbReference type="STRING" id="7574.A0A1S3HEI0"/>